<dbReference type="InterPro" id="IPR028098">
    <property type="entry name" value="Glyco_trans_4-like_N"/>
</dbReference>
<gene>
    <name evidence="4" type="ORF">QFZ53_001065</name>
</gene>
<dbReference type="Pfam" id="PF13692">
    <property type="entry name" value="Glyco_trans_1_4"/>
    <property type="match status" value="1"/>
</dbReference>
<dbReference type="PANTHER" id="PTHR12526">
    <property type="entry name" value="GLYCOSYLTRANSFERASE"/>
    <property type="match status" value="1"/>
</dbReference>
<dbReference type="GO" id="GO:0016757">
    <property type="term" value="F:glycosyltransferase activity"/>
    <property type="evidence" value="ECO:0007669"/>
    <property type="project" value="UniProtKB-KW"/>
</dbReference>
<dbReference type="AlphaFoldDB" id="A0AAW8EVI4"/>
<evidence type="ECO:0000313" key="4">
    <source>
        <dbReference type="EMBL" id="MDQ0646869.1"/>
    </source>
</evidence>
<proteinExistence type="predicted"/>
<evidence type="ECO:0000313" key="5">
    <source>
        <dbReference type="Proteomes" id="UP001244427"/>
    </source>
</evidence>
<dbReference type="SUPFAM" id="SSF53756">
    <property type="entry name" value="UDP-Glycosyltransferase/glycogen phosphorylase"/>
    <property type="match status" value="1"/>
</dbReference>
<dbReference type="PANTHER" id="PTHR12526:SF510">
    <property type="entry name" value="D-INOSITOL 3-PHOSPHATE GLYCOSYLTRANSFERASE"/>
    <property type="match status" value="1"/>
</dbReference>
<accession>A0AAW8EVI4</accession>
<dbReference type="RefSeq" id="WP_307294345.1">
    <property type="nucleotide sequence ID" value="NZ_JAUSXV010000001.1"/>
</dbReference>
<protein>
    <submittedName>
        <fullName evidence="4">Glycosyltransferase involved in cell wall biosynthesis</fullName>
    </submittedName>
</protein>
<evidence type="ECO:0000256" key="2">
    <source>
        <dbReference type="ARBA" id="ARBA00022679"/>
    </source>
</evidence>
<organism evidence="4 5">
    <name type="scientific">Microbacterium natoriense</name>
    <dbReference type="NCBI Taxonomy" id="284570"/>
    <lineage>
        <taxon>Bacteria</taxon>
        <taxon>Bacillati</taxon>
        <taxon>Actinomycetota</taxon>
        <taxon>Actinomycetes</taxon>
        <taxon>Micrococcales</taxon>
        <taxon>Microbacteriaceae</taxon>
        <taxon>Microbacterium</taxon>
    </lineage>
</organism>
<sequence length="391" mass="42536">MTAVRILVIHPGAELYGADRVMLETAAGLCAAGHDVLVALPEHGPLAAELKALGAKIAVGPMFVLRKELLRPRNWVRLLTSAVTGFRAGWQLISRHRPQVAYVSTIVLPQWPLLLRLRRITVVTHVHEAESASAWIVRATLYAPQLWSHAIIANSRFTGDLMTRTIRSLQRRIRVIHNPVPGPPHPTAPRPSLDGIRIGYVGRLSPRKGPAVVVQALAILRARGLDARLSIVGDVFRGYEWFADELAQQIDELGLADAVTRYGYEPDVWPHIAASDVMVVPSLTDESFGNTAVEAVLAERPVIVSDLQGLREAVELYPTTRITPGGDAVKLADTIEAVADAWPEIVGAVPAAAADARTHHSVQRYRDALVELMEIAAARRKPGTHADIGPV</sequence>
<name>A0AAW8EVI4_9MICO</name>
<dbReference type="Gene3D" id="3.40.50.2000">
    <property type="entry name" value="Glycogen Phosphorylase B"/>
    <property type="match status" value="2"/>
</dbReference>
<dbReference type="CDD" id="cd03811">
    <property type="entry name" value="GT4_GT28_WabH-like"/>
    <property type="match status" value="1"/>
</dbReference>
<keyword evidence="2" id="KW-0808">Transferase</keyword>
<dbReference type="Proteomes" id="UP001244427">
    <property type="component" value="Unassembled WGS sequence"/>
</dbReference>
<dbReference type="Pfam" id="PF13439">
    <property type="entry name" value="Glyco_transf_4"/>
    <property type="match status" value="1"/>
</dbReference>
<comment type="caution">
    <text evidence="4">The sequence shown here is derived from an EMBL/GenBank/DDBJ whole genome shotgun (WGS) entry which is preliminary data.</text>
</comment>
<evidence type="ECO:0000256" key="1">
    <source>
        <dbReference type="ARBA" id="ARBA00022676"/>
    </source>
</evidence>
<evidence type="ECO:0000259" key="3">
    <source>
        <dbReference type="Pfam" id="PF13439"/>
    </source>
</evidence>
<reference evidence="4 5" key="1">
    <citation type="submission" date="2023-07" db="EMBL/GenBank/DDBJ databases">
        <title>Comparative genomics of wheat-associated soil bacteria to identify genetic determinants of phenazine resistance.</title>
        <authorList>
            <person name="Mouncey N."/>
        </authorList>
    </citation>
    <scope>NUCLEOTIDE SEQUENCE [LARGE SCALE GENOMIC DNA]</scope>
    <source>
        <strain evidence="4 5">W4I9-1</strain>
    </source>
</reference>
<keyword evidence="1" id="KW-0328">Glycosyltransferase</keyword>
<keyword evidence="5" id="KW-1185">Reference proteome</keyword>
<dbReference type="EMBL" id="JAUSXV010000001">
    <property type="protein sequence ID" value="MDQ0646869.1"/>
    <property type="molecule type" value="Genomic_DNA"/>
</dbReference>
<feature type="domain" description="Glycosyltransferase subfamily 4-like N-terminal" evidence="3">
    <location>
        <begin position="17"/>
        <end position="180"/>
    </location>
</feature>